<evidence type="ECO:0000256" key="5">
    <source>
        <dbReference type="ARBA" id="ARBA00013356"/>
    </source>
</evidence>
<dbReference type="InterPro" id="IPR051918">
    <property type="entry name" value="STPP_CPPED1"/>
</dbReference>
<dbReference type="GO" id="GO:0004722">
    <property type="term" value="F:protein serine/threonine phosphatase activity"/>
    <property type="evidence" value="ECO:0007669"/>
    <property type="project" value="UniProtKB-EC"/>
</dbReference>
<evidence type="ECO:0000256" key="7">
    <source>
        <dbReference type="ARBA" id="ARBA00022723"/>
    </source>
</evidence>
<evidence type="ECO:0000256" key="8">
    <source>
        <dbReference type="ARBA" id="ARBA00022801"/>
    </source>
</evidence>
<reference evidence="13 14" key="1">
    <citation type="submission" date="2017-12" db="EMBL/GenBank/DDBJ databases">
        <title>Hemimetabolous genomes reveal molecular basis of termite eusociality.</title>
        <authorList>
            <person name="Harrison M.C."/>
            <person name="Jongepier E."/>
            <person name="Robertson H.M."/>
            <person name="Arning N."/>
            <person name="Bitard-Feildel T."/>
            <person name="Chao H."/>
            <person name="Childers C.P."/>
            <person name="Dinh H."/>
            <person name="Doddapaneni H."/>
            <person name="Dugan S."/>
            <person name="Gowin J."/>
            <person name="Greiner C."/>
            <person name="Han Y."/>
            <person name="Hu H."/>
            <person name="Hughes D.S.T."/>
            <person name="Huylmans A.-K."/>
            <person name="Kemena C."/>
            <person name="Kremer L.P.M."/>
            <person name="Lee S.L."/>
            <person name="Lopez-Ezquerra A."/>
            <person name="Mallet L."/>
            <person name="Monroy-Kuhn J.M."/>
            <person name="Moser A."/>
            <person name="Murali S.C."/>
            <person name="Muzny D.M."/>
            <person name="Otani S."/>
            <person name="Piulachs M.-D."/>
            <person name="Poelchau M."/>
            <person name="Qu J."/>
            <person name="Schaub F."/>
            <person name="Wada-Katsumata A."/>
            <person name="Worley K.C."/>
            <person name="Xie Q."/>
            <person name="Ylla G."/>
            <person name="Poulsen M."/>
            <person name="Gibbs R.A."/>
            <person name="Schal C."/>
            <person name="Richards S."/>
            <person name="Belles X."/>
            <person name="Korb J."/>
            <person name="Bornberg-Bauer E."/>
        </authorList>
    </citation>
    <scope>NUCLEOTIDE SEQUENCE [LARGE SCALE GENOMIC DNA]</scope>
    <source>
        <tissue evidence="13">Whole body</tissue>
    </source>
</reference>
<dbReference type="STRING" id="105785.A0A2J7QYA9"/>
<dbReference type="PANTHER" id="PTHR43143">
    <property type="entry name" value="METALLOPHOSPHOESTERASE, CALCINEURIN SUPERFAMILY"/>
    <property type="match status" value="1"/>
</dbReference>
<dbReference type="EC" id="3.1.3.16" evidence="4"/>
<keyword evidence="6" id="KW-0963">Cytoplasm</keyword>
<sequence length="259" mass="29770">MGMIQSYVEKNPVPGWKKEIELGERAVAIVNQMRPKPKFFVICGDLCHAFPDQQPEIRKKQETDFKKIFEKLDPEIPLICLCGNHDVGDTPTTETIDLYRSSFGDDFFSFWYGGVRFLALNSQYFEDASKVPELAQKHEKWLNEELQLAKQEESRVIVFQHIPWFLSDPDEETNYFSIKPNIRKVWLEKFKNSGVVHVFAGHLHRNAGGSYKGMPVTVTTAMGAQLGDDMPGLRIVRVLQKEVEQVFYSLDELPTVIDL</sequence>
<comment type="caution">
    <text evidence="13">The sequence shown here is derived from an EMBL/GenBank/DDBJ whole genome shotgun (WGS) entry which is preliminary data.</text>
</comment>
<feature type="domain" description="Calcineurin-like phosphoesterase" evidence="12">
    <location>
        <begin position="28"/>
        <end position="205"/>
    </location>
</feature>
<keyword evidence="8" id="KW-0378">Hydrolase</keyword>
<evidence type="ECO:0000256" key="2">
    <source>
        <dbReference type="ARBA" id="ARBA00004496"/>
    </source>
</evidence>
<dbReference type="InterPro" id="IPR029052">
    <property type="entry name" value="Metallo-depent_PP-like"/>
</dbReference>
<comment type="similarity">
    <text evidence="3">Belongs to the metallophosphoesterase superfamily. CPPED1 family.</text>
</comment>
<dbReference type="GO" id="GO:0005737">
    <property type="term" value="C:cytoplasm"/>
    <property type="evidence" value="ECO:0007669"/>
    <property type="project" value="UniProtKB-SubCell"/>
</dbReference>
<dbReference type="InterPro" id="IPR041867">
    <property type="entry name" value="MPP_CSTP1"/>
</dbReference>
<dbReference type="EMBL" id="NEVH01009108">
    <property type="protein sequence ID" value="PNF33568.1"/>
    <property type="molecule type" value="Genomic_DNA"/>
</dbReference>
<evidence type="ECO:0000256" key="9">
    <source>
        <dbReference type="ARBA" id="ARBA00032900"/>
    </source>
</evidence>
<dbReference type="AlphaFoldDB" id="A0A2J7QYA9"/>
<dbReference type="Proteomes" id="UP000235965">
    <property type="component" value="Unassembled WGS sequence"/>
</dbReference>
<evidence type="ECO:0000256" key="11">
    <source>
        <dbReference type="ARBA" id="ARBA00048336"/>
    </source>
</evidence>
<dbReference type="InterPro" id="IPR004843">
    <property type="entry name" value="Calcineurin-like_PHP"/>
</dbReference>
<evidence type="ECO:0000256" key="3">
    <source>
        <dbReference type="ARBA" id="ARBA00010567"/>
    </source>
</evidence>
<evidence type="ECO:0000259" key="12">
    <source>
        <dbReference type="Pfam" id="PF00149"/>
    </source>
</evidence>
<evidence type="ECO:0000313" key="14">
    <source>
        <dbReference type="Proteomes" id="UP000235965"/>
    </source>
</evidence>
<dbReference type="Pfam" id="PF00149">
    <property type="entry name" value="Metallophos"/>
    <property type="match status" value="1"/>
</dbReference>
<dbReference type="SUPFAM" id="SSF56300">
    <property type="entry name" value="Metallo-dependent phosphatases"/>
    <property type="match status" value="1"/>
</dbReference>
<proteinExistence type="inferred from homology"/>
<gene>
    <name evidence="13" type="ORF">B7P43_G16994</name>
</gene>
<evidence type="ECO:0000313" key="13">
    <source>
        <dbReference type="EMBL" id="PNF33568.1"/>
    </source>
</evidence>
<keyword evidence="14" id="KW-1185">Reference proteome</keyword>
<comment type="subcellular location">
    <subcellularLocation>
        <location evidence="2">Cytoplasm</location>
    </subcellularLocation>
</comment>
<dbReference type="OrthoDB" id="45007at2759"/>
<evidence type="ECO:0000256" key="4">
    <source>
        <dbReference type="ARBA" id="ARBA00013081"/>
    </source>
</evidence>
<keyword evidence="7" id="KW-0479">Metal-binding</keyword>
<dbReference type="PANTHER" id="PTHR43143:SF1">
    <property type="entry name" value="SERINE_THREONINE-PROTEIN PHOSPHATASE CPPED1"/>
    <property type="match status" value="1"/>
</dbReference>
<dbReference type="InParanoid" id="A0A2J7QYA9"/>
<evidence type="ECO:0000256" key="10">
    <source>
        <dbReference type="ARBA" id="ARBA00047761"/>
    </source>
</evidence>
<evidence type="ECO:0000256" key="6">
    <source>
        <dbReference type="ARBA" id="ARBA00022490"/>
    </source>
</evidence>
<dbReference type="GO" id="GO:0046872">
    <property type="term" value="F:metal ion binding"/>
    <property type="evidence" value="ECO:0007669"/>
    <property type="project" value="UniProtKB-KW"/>
</dbReference>
<accession>A0A2J7QYA9</accession>
<comment type="cofactor">
    <cofactor evidence="1">
        <name>a divalent metal cation</name>
        <dbReference type="ChEBI" id="CHEBI:60240"/>
    </cofactor>
</comment>
<dbReference type="Gene3D" id="3.60.21.10">
    <property type="match status" value="1"/>
</dbReference>
<comment type="catalytic activity">
    <reaction evidence="10">
        <text>O-phospho-L-seryl-[protein] + H2O = L-seryl-[protein] + phosphate</text>
        <dbReference type="Rhea" id="RHEA:20629"/>
        <dbReference type="Rhea" id="RHEA-COMP:9863"/>
        <dbReference type="Rhea" id="RHEA-COMP:11604"/>
        <dbReference type="ChEBI" id="CHEBI:15377"/>
        <dbReference type="ChEBI" id="CHEBI:29999"/>
        <dbReference type="ChEBI" id="CHEBI:43474"/>
        <dbReference type="ChEBI" id="CHEBI:83421"/>
        <dbReference type="EC" id="3.1.3.16"/>
    </reaction>
</comment>
<evidence type="ECO:0000256" key="1">
    <source>
        <dbReference type="ARBA" id="ARBA00001968"/>
    </source>
</evidence>
<comment type="catalytic activity">
    <reaction evidence="11">
        <text>O-phospho-L-threonyl-[protein] + H2O = L-threonyl-[protein] + phosphate</text>
        <dbReference type="Rhea" id="RHEA:47004"/>
        <dbReference type="Rhea" id="RHEA-COMP:11060"/>
        <dbReference type="Rhea" id="RHEA-COMP:11605"/>
        <dbReference type="ChEBI" id="CHEBI:15377"/>
        <dbReference type="ChEBI" id="CHEBI:30013"/>
        <dbReference type="ChEBI" id="CHEBI:43474"/>
        <dbReference type="ChEBI" id="CHEBI:61977"/>
        <dbReference type="EC" id="3.1.3.16"/>
    </reaction>
</comment>
<protein>
    <recommendedName>
        <fullName evidence="5">Serine/threonine-protein phosphatase CPPED1</fullName>
        <ecNumber evidence="4">3.1.3.16</ecNumber>
    </recommendedName>
    <alternativeName>
        <fullName evidence="9">Calcineurin-like phosphoesterase domain-containing protein 1</fullName>
    </alternativeName>
</protein>
<dbReference type="CDD" id="cd07395">
    <property type="entry name" value="MPP_CSTP1"/>
    <property type="match status" value="1"/>
</dbReference>
<name>A0A2J7QYA9_9NEOP</name>
<organism evidence="13 14">
    <name type="scientific">Cryptotermes secundus</name>
    <dbReference type="NCBI Taxonomy" id="105785"/>
    <lineage>
        <taxon>Eukaryota</taxon>
        <taxon>Metazoa</taxon>
        <taxon>Ecdysozoa</taxon>
        <taxon>Arthropoda</taxon>
        <taxon>Hexapoda</taxon>
        <taxon>Insecta</taxon>
        <taxon>Pterygota</taxon>
        <taxon>Neoptera</taxon>
        <taxon>Polyneoptera</taxon>
        <taxon>Dictyoptera</taxon>
        <taxon>Blattodea</taxon>
        <taxon>Blattoidea</taxon>
        <taxon>Termitoidae</taxon>
        <taxon>Kalotermitidae</taxon>
        <taxon>Cryptotermitinae</taxon>
        <taxon>Cryptotermes</taxon>
    </lineage>
</organism>